<evidence type="ECO:0000313" key="1">
    <source>
        <dbReference type="EMBL" id="ETX10466.1"/>
    </source>
</evidence>
<evidence type="ECO:0008006" key="3">
    <source>
        <dbReference type="Google" id="ProtNLM"/>
    </source>
</evidence>
<comment type="caution">
    <text evidence="1">The sequence shown here is derived from an EMBL/GenBank/DDBJ whole genome shotgun (WGS) entry which is preliminary data.</text>
</comment>
<organism evidence="1 2">
    <name type="scientific">Marinomonas ushuaiensis DSM 15871</name>
    <dbReference type="NCBI Taxonomy" id="1122207"/>
    <lineage>
        <taxon>Bacteria</taxon>
        <taxon>Pseudomonadati</taxon>
        <taxon>Pseudomonadota</taxon>
        <taxon>Gammaproteobacteria</taxon>
        <taxon>Oceanospirillales</taxon>
        <taxon>Oceanospirillaceae</taxon>
        <taxon>Marinomonas</taxon>
    </lineage>
</organism>
<dbReference type="Pfam" id="PF11279">
    <property type="entry name" value="DUF3080"/>
    <property type="match status" value="1"/>
</dbReference>
<dbReference type="Proteomes" id="UP000054058">
    <property type="component" value="Unassembled WGS sequence"/>
</dbReference>
<dbReference type="OrthoDB" id="6997572at2"/>
<protein>
    <recommendedName>
        <fullName evidence="3">DUF3080 domain-containing protein</fullName>
    </recommendedName>
</protein>
<sequence>MILLSGIILVGVGGCDTRFKAEAVLSQYVMDLNRSQFFVIDSPAIIMPISLPALRDRQQKLSNFDIGLLEFLSLQQCDVGIVAGKKNSILGKVMPDSQRFLYELDIIRAIESCDIDDDALASELQLVAEKKRIELPIAFGNAIFNGEESKEFFSISNGFFPLNDTTENQQELISALNRLVDIGERLADLPNINGQVFENDLRVLMNSEYAGKLLYSLAQLTNYLSLVSGQVGTLNKEVCGAPMTYLKQQFDVHYVEKIQPYMGRLNSSAYQVLPLLNRLGELSSSFSVDMRRFLKQFSLRDEHSEWLRYQRASQMHAKQWSALFKSCSVSLR</sequence>
<dbReference type="eggNOG" id="ENOG502ZCJH">
    <property type="taxonomic scope" value="Bacteria"/>
</dbReference>
<accession>X7E5M3</accession>
<name>X7E5M3_9GAMM</name>
<reference evidence="1 2" key="1">
    <citation type="submission" date="2014-01" db="EMBL/GenBank/DDBJ databases">
        <title>Marinomonas ushuaiensis DSM 15871 Genome Sequencing.</title>
        <authorList>
            <person name="Lai Q."/>
            <person name="Shao Z.S."/>
        </authorList>
    </citation>
    <scope>NUCLEOTIDE SEQUENCE [LARGE SCALE GENOMIC DNA]</scope>
    <source>
        <strain evidence="1 2">DSM 15871</strain>
    </source>
</reference>
<proteinExistence type="predicted"/>
<dbReference type="InterPro" id="IPR021431">
    <property type="entry name" value="DUF3080"/>
</dbReference>
<keyword evidence="2" id="KW-1185">Reference proteome</keyword>
<dbReference type="PATRIC" id="fig|1122207.3.peg.2074"/>
<dbReference type="EMBL" id="JAMB01000008">
    <property type="protein sequence ID" value="ETX10466.1"/>
    <property type="molecule type" value="Genomic_DNA"/>
</dbReference>
<dbReference type="AlphaFoldDB" id="X7E5M3"/>
<evidence type="ECO:0000313" key="2">
    <source>
        <dbReference type="Proteomes" id="UP000054058"/>
    </source>
</evidence>
<dbReference type="STRING" id="1122207.MUS1_14620"/>
<gene>
    <name evidence="1" type="ORF">MUS1_14620</name>
</gene>